<evidence type="ECO:0000313" key="2">
    <source>
        <dbReference type="EMBL" id="GFH24814.1"/>
    </source>
</evidence>
<sequence>MGRHDEGARVRVVRVETVAKCRLLQSAMKGKKRKGADEPRQPKPKVATPSKASCPGQGVPSIGL</sequence>
<feature type="non-terminal residue" evidence="2">
    <location>
        <position position="64"/>
    </location>
</feature>
<dbReference type="Proteomes" id="UP000485058">
    <property type="component" value="Unassembled WGS sequence"/>
</dbReference>
<name>A0A6A0A0J8_HAELA</name>
<keyword evidence="3" id="KW-1185">Reference proteome</keyword>
<reference evidence="2 3" key="1">
    <citation type="submission" date="2020-02" db="EMBL/GenBank/DDBJ databases">
        <title>Draft genome sequence of Haematococcus lacustris strain NIES-144.</title>
        <authorList>
            <person name="Morimoto D."/>
            <person name="Nakagawa S."/>
            <person name="Yoshida T."/>
            <person name="Sawayama S."/>
        </authorList>
    </citation>
    <scope>NUCLEOTIDE SEQUENCE [LARGE SCALE GENOMIC DNA]</scope>
    <source>
        <strain evidence="2 3">NIES-144</strain>
    </source>
</reference>
<protein>
    <submittedName>
        <fullName evidence="2">Uncharacterized protein</fullName>
    </submittedName>
</protein>
<dbReference type="AlphaFoldDB" id="A0A6A0A0J8"/>
<evidence type="ECO:0000313" key="3">
    <source>
        <dbReference type="Proteomes" id="UP000485058"/>
    </source>
</evidence>
<dbReference type="EMBL" id="BLLF01002639">
    <property type="protein sequence ID" value="GFH24814.1"/>
    <property type="molecule type" value="Genomic_DNA"/>
</dbReference>
<gene>
    <name evidence="2" type="ORF">HaLaN_22675</name>
</gene>
<evidence type="ECO:0000256" key="1">
    <source>
        <dbReference type="SAM" id="MobiDB-lite"/>
    </source>
</evidence>
<accession>A0A6A0A0J8</accession>
<organism evidence="2 3">
    <name type="scientific">Haematococcus lacustris</name>
    <name type="common">Green alga</name>
    <name type="synonym">Haematococcus pluvialis</name>
    <dbReference type="NCBI Taxonomy" id="44745"/>
    <lineage>
        <taxon>Eukaryota</taxon>
        <taxon>Viridiplantae</taxon>
        <taxon>Chlorophyta</taxon>
        <taxon>core chlorophytes</taxon>
        <taxon>Chlorophyceae</taxon>
        <taxon>CS clade</taxon>
        <taxon>Chlamydomonadales</taxon>
        <taxon>Haematococcaceae</taxon>
        <taxon>Haematococcus</taxon>
    </lineage>
</organism>
<proteinExistence type="predicted"/>
<comment type="caution">
    <text evidence="2">The sequence shown here is derived from an EMBL/GenBank/DDBJ whole genome shotgun (WGS) entry which is preliminary data.</text>
</comment>
<feature type="non-terminal residue" evidence="2">
    <location>
        <position position="1"/>
    </location>
</feature>
<feature type="region of interest" description="Disordered" evidence="1">
    <location>
        <begin position="24"/>
        <end position="64"/>
    </location>
</feature>